<feature type="transmembrane region" description="Helical" evidence="1">
    <location>
        <begin position="6"/>
        <end position="23"/>
    </location>
</feature>
<organism evidence="2">
    <name type="scientific">Rhizophora mucronata</name>
    <name type="common">Asiatic mangrove</name>
    <dbReference type="NCBI Taxonomy" id="61149"/>
    <lineage>
        <taxon>Eukaryota</taxon>
        <taxon>Viridiplantae</taxon>
        <taxon>Streptophyta</taxon>
        <taxon>Embryophyta</taxon>
        <taxon>Tracheophyta</taxon>
        <taxon>Spermatophyta</taxon>
        <taxon>Magnoliopsida</taxon>
        <taxon>eudicotyledons</taxon>
        <taxon>Gunneridae</taxon>
        <taxon>Pentapetalae</taxon>
        <taxon>rosids</taxon>
        <taxon>fabids</taxon>
        <taxon>Malpighiales</taxon>
        <taxon>Rhizophoraceae</taxon>
        <taxon>Rhizophora</taxon>
    </lineage>
</organism>
<name>A0A2P2PLV9_RHIMU</name>
<reference evidence="2" key="1">
    <citation type="submission" date="2018-02" db="EMBL/GenBank/DDBJ databases">
        <title>Rhizophora mucronata_Transcriptome.</title>
        <authorList>
            <person name="Meera S.P."/>
            <person name="Sreeshan A."/>
            <person name="Augustine A."/>
        </authorList>
    </citation>
    <scope>NUCLEOTIDE SEQUENCE</scope>
    <source>
        <tissue evidence="2">Leaf</tissue>
    </source>
</reference>
<dbReference type="AlphaFoldDB" id="A0A2P2PLV9"/>
<sequence>MVQFNFFFLLLFSYTFIFFFRFSQFHEFLIPSPQTKPGNLGVLDM</sequence>
<evidence type="ECO:0000313" key="2">
    <source>
        <dbReference type="EMBL" id="MBX55747.1"/>
    </source>
</evidence>
<dbReference type="EMBL" id="GGEC01075263">
    <property type="protein sequence ID" value="MBX55747.1"/>
    <property type="molecule type" value="Transcribed_RNA"/>
</dbReference>
<evidence type="ECO:0000256" key="1">
    <source>
        <dbReference type="SAM" id="Phobius"/>
    </source>
</evidence>
<proteinExistence type="predicted"/>
<keyword evidence="1" id="KW-1133">Transmembrane helix</keyword>
<keyword evidence="1" id="KW-0472">Membrane</keyword>
<protein>
    <submittedName>
        <fullName evidence="2">Uncharacterized protein</fullName>
    </submittedName>
</protein>
<keyword evidence="1" id="KW-0812">Transmembrane</keyword>
<accession>A0A2P2PLV9</accession>